<proteinExistence type="predicted"/>
<dbReference type="SUPFAM" id="SSF110296">
    <property type="entry name" value="Oligoxyloglucan reducing end-specific cellobiohydrolase"/>
    <property type="match status" value="1"/>
</dbReference>
<keyword evidence="3" id="KW-1185">Reference proteome</keyword>
<dbReference type="Gene3D" id="3.30.60.270">
    <property type="match status" value="1"/>
</dbReference>
<sequence length="851" mass="99099">MTSWLITSISTPTNPLTAQNPLTFFDEELEGVAEKLQVVRNDHLPDIIIFYTKQDETTQNAAVYTYKKTVHSFEAITFSTQKSITGLDSITPTGNKFFCTSFLVSVGFFFNENFEVQNEETIIPRYQYLWHPDFPHLGLRYRCNRKDSVCKGDEKKSNEEGYKANWHTFRKIDYISKLPICITLTRTSLSVEDFREGFRGVFVRLATDYIMIKDKVLVIYSNDTKYLSLTIVDLFTETQAPAKFPKLLNIKEVKQFDYAFGNYYLLLVDSSLTTCLWTTTATPYHFVRSACYNTAVNTLMESKFFLDKRTDGLLYMNFPINQKEHWTLRSTNRGRSWHEMKFFNTDAWKYSQRVHFKFSLHDSLNIPDNSESIDIHYHPLTDGLQPFITFDGGYTWRAVPETASKVILLNYRSVIISIDRDTNYINYSLNHAKSWSRLKLFESKPKVFYVVKLSNDDQKVLIVASGSNPQKIRFKGIDFSNLINRDCENSEYKDWYLPKSGSGGFCYRNEKILMTIRNSEIRCLDKKTDHIKQKFPCTCSSDDFPCTFGYRPYSAICVPEALSGQIHEPKKCDAETSDQRHHPGYVKLAETTCTPDISYSDALKLSQMCVNDEWTNILILHTKYKMYMLRILTPVSDIGEKEPSPIELQENVNINTPIAFDFQRQLLYNYHDQHIRQFKFFGTSEARIYFHSDPITDMVFDSISRVLIFLTSKRQLKMLSFLTNFRHVIHEDVVWFKYSFPHRLISFVTSRKSICHWDFLEPPKCATQNLDIKQAFIDLKKTMTFVLTSQRVLKIKNSVTDFTAQSSLNINDVSNFAVYGDHILNRRSMRVVITSDIETRPREESEPATIP</sequence>
<name>A0A0C2JCB6_THEKT</name>
<dbReference type="InterPro" id="IPR050310">
    <property type="entry name" value="VPS10-sortilin"/>
</dbReference>
<comment type="caution">
    <text evidence="2">The sequence shown here is derived from an EMBL/GenBank/DDBJ whole genome shotgun (WGS) entry which is preliminary data.</text>
</comment>
<dbReference type="GO" id="GO:0006892">
    <property type="term" value="P:post-Golgi vesicle-mediated transport"/>
    <property type="evidence" value="ECO:0007669"/>
    <property type="project" value="TreeGrafter"/>
</dbReference>
<dbReference type="PANTHER" id="PTHR12106:SF27">
    <property type="entry name" value="SORTILIN-RELATED RECEPTOR"/>
    <property type="match status" value="1"/>
</dbReference>
<dbReference type="Proteomes" id="UP000031668">
    <property type="component" value="Unassembled WGS sequence"/>
</dbReference>
<feature type="domain" description="VPS10" evidence="1">
    <location>
        <begin position="67"/>
        <end position="614"/>
    </location>
</feature>
<dbReference type="Pfam" id="PF15901">
    <property type="entry name" value="Sortilin_C"/>
    <property type="match status" value="1"/>
</dbReference>
<dbReference type="GO" id="GO:0016020">
    <property type="term" value="C:membrane"/>
    <property type="evidence" value="ECO:0007669"/>
    <property type="project" value="InterPro"/>
</dbReference>
<dbReference type="InterPro" id="IPR006581">
    <property type="entry name" value="VPS10"/>
</dbReference>
<gene>
    <name evidence="2" type="ORF">RF11_02862</name>
</gene>
<dbReference type="EMBL" id="JWZT01003435">
    <property type="protein sequence ID" value="KII66813.1"/>
    <property type="molecule type" value="Genomic_DNA"/>
</dbReference>
<protein>
    <submittedName>
        <fullName evidence="2">Vacuolar protein sorting/targeting protein 10</fullName>
    </submittedName>
</protein>
<dbReference type="AlphaFoldDB" id="A0A0C2JCB6"/>
<dbReference type="InterPro" id="IPR031777">
    <property type="entry name" value="Sortilin_C"/>
</dbReference>
<evidence type="ECO:0000313" key="3">
    <source>
        <dbReference type="Proteomes" id="UP000031668"/>
    </source>
</evidence>
<accession>A0A0C2JCB6</accession>
<evidence type="ECO:0000313" key="2">
    <source>
        <dbReference type="EMBL" id="KII66813.1"/>
    </source>
</evidence>
<reference evidence="2 3" key="1">
    <citation type="journal article" date="2014" name="Genome Biol. Evol.">
        <title>The genome of the myxosporean Thelohanellus kitauei shows adaptations to nutrient acquisition within its fish host.</title>
        <authorList>
            <person name="Yang Y."/>
            <person name="Xiong J."/>
            <person name="Zhou Z."/>
            <person name="Huo F."/>
            <person name="Miao W."/>
            <person name="Ran C."/>
            <person name="Liu Y."/>
            <person name="Zhang J."/>
            <person name="Feng J."/>
            <person name="Wang M."/>
            <person name="Wang M."/>
            <person name="Wang L."/>
            <person name="Yao B."/>
        </authorList>
    </citation>
    <scope>NUCLEOTIDE SEQUENCE [LARGE SCALE GENOMIC DNA]</scope>
    <source>
        <strain evidence="2">Wuqing</strain>
    </source>
</reference>
<evidence type="ECO:0000259" key="1">
    <source>
        <dbReference type="SMART" id="SM00602"/>
    </source>
</evidence>
<dbReference type="PANTHER" id="PTHR12106">
    <property type="entry name" value="SORTILIN RELATED"/>
    <property type="match status" value="1"/>
</dbReference>
<dbReference type="SMART" id="SM00602">
    <property type="entry name" value="VPS10"/>
    <property type="match status" value="1"/>
</dbReference>
<dbReference type="OrthoDB" id="443634at2759"/>
<organism evidence="2 3">
    <name type="scientific">Thelohanellus kitauei</name>
    <name type="common">Myxosporean</name>
    <dbReference type="NCBI Taxonomy" id="669202"/>
    <lineage>
        <taxon>Eukaryota</taxon>
        <taxon>Metazoa</taxon>
        <taxon>Cnidaria</taxon>
        <taxon>Myxozoa</taxon>
        <taxon>Myxosporea</taxon>
        <taxon>Bivalvulida</taxon>
        <taxon>Platysporina</taxon>
        <taxon>Myxobolidae</taxon>
        <taxon>Thelohanellus</taxon>
    </lineage>
</organism>
<dbReference type="GO" id="GO:0005794">
    <property type="term" value="C:Golgi apparatus"/>
    <property type="evidence" value="ECO:0007669"/>
    <property type="project" value="TreeGrafter"/>
</dbReference>